<organism evidence="1">
    <name type="scientific">groundwater metagenome</name>
    <dbReference type="NCBI Taxonomy" id="717931"/>
    <lineage>
        <taxon>unclassified sequences</taxon>
        <taxon>metagenomes</taxon>
        <taxon>ecological metagenomes</taxon>
    </lineage>
</organism>
<protein>
    <submittedName>
        <fullName evidence="1">Uncharacterized protein</fullName>
    </submittedName>
</protein>
<gene>
    <name evidence="1" type="ORF">MSIBF_A2070008</name>
</gene>
<sequence>MFGENYNSKYNSKFYKISKLYANTGSEGGEGGVFNLYKNL</sequence>
<evidence type="ECO:0000313" key="1">
    <source>
        <dbReference type="EMBL" id="CEG12251.1"/>
    </source>
</evidence>
<reference evidence="1" key="1">
    <citation type="submission" date="2014-09" db="EMBL/GenBank/DDBJ databases">
        <authorList>
            <person name="Probst J Alexander"/>
        </authorList>
    </citation>
    <scope>NUCLEOTIDE SEQUENCE</scope>
</reference>
<dbReference type="EMBL" id="CCXY01000121">
    <property type="protein sequence ID" value="CEG12251.1"/>
    <property type="molecule type" value="Genomic_DNA"/>
</dbReference>
<accession>A0A098E9Q4</accession>
<proteinExistence type="predicted"/>
<dbReference type="AlphaFoldDB" id="A0A098E9Q4"/>
<name>A0A098E9Q4_9ZZZZ</name>